<evidence type="ECO:0000313" key="10">
    <source>
        <dbReference type="EMBL" id="QRE04610.1"/>
    </source>
</evidence>
<dbReference type="SUPFAM" id="SSF161098">
    <property type="entry name" value="MetI-like"/>
    <property type="match status" value="1"/>
</dbReference>
<keyword evidence="7 9" id="KW-1133">Transmembrane helix</keyword>
<dbReference type="PROSITE" id="PS50928">
    <property type="entry name" value="ABC_TM1"/>
    <property type="match status" value="1"/>
</dbReference>
<evidence type="ECO:0000256" key="6">
    <source>
        <dbReference type="ARBA" id="ARBA00022692"/>
    </source>
</evidence>
<dbReference type="InterPro" id="IPR035906">
    <property type="entry name" value="MetI-like_sf"/>
</dbReference>
<dbReference type="GO" id="GO:0005886">
    <property type="term" value="C:plasma membrane"/>
    <property type="evidence" value="ECO:0007669"/>
    <property type="project" value="UniProtKB-SubCell"/>
</dbReference>
<keyword evidence="8 9" id="KW-0472">Membrane</keyword>
<dbReference type="PANTHER" id="PTHR43470">
    <property type="entry name" value="PHOSPHATE TRANSPORT SYSTEM PERMEASE PROTEIN PSTA-RELATED"/>
    <property type="match status" value="1"/>
</dbReference>
<evidence type="ECO:0000256" key="3">
    <source>
        <dbReference type="ARBA" id="ARBA00016864"/>
    </source>
</evidence>
<proteinExistence type="inferred from homology"/>
<evidence type="ECO:0000256" key="1">
    <source>
        <dbReference type="ARBA" id="ARBA00004651"/>
    </source>
</evidence>
<gene>
    <name evidence="10" type="primary">pstA</name>
    <name evidence="10" type="ORF">H0H26_03135</name>
</gene>
<feature type="transmembrane region" description="Helical" evidence="9">
    <location>
        <begin position="283"/>
        <end position="305"/>
    </location>
</feature>
<organism evidence="10 11">
    <name type="scientific">Flavobacterium psychrophilum</name>
    <dbReference type="NCBI Taxonomy" id="96345"/>
    <lineage>
        <taxon>Bacteria</taxon>
        <taxon>Pseudomonadati</taxon>
        <taxon>Bacteroidota</taxon>
        <taxon>Flavobacteriia</taxon>
        <taxon>Flavobacteriales</taxon>
        <taxon>Flavobacteriaceae</taxon>
        <taxon>Flavobacterium</taxon>
    </lineage>
</organism>
<evidence type="ECO:0000256" key="7">
    <source>
        <dbReference type="ARBA" id="ARBA00022989"/>
    </source>
</evidence>
<evidence type="ECO:0000256" key="9">
    <source>
        <dbReference type="RuleBase" id="RU363043"/>
    </source>
</evidence>
<dbReference type="Proteomes" id="UP000596329">
    <property type="component" value="Chromosome"/>
</dbReference>
<dbReference type="NCBIfam" id="TIGR00974">
    <property type="entry name" value="3a0107s02c"/>
    <property type="match status" value="1"/>
</dbReference>
<keyword evidence="6 9" id="KW-0812">Transmembrane</keyword>
<feature type="transmembrane region" description="Helical" evidence="9">
    <location>
        <begin position="165"/>
        <end position="184"/>
    </location>
</feature>
<protein>
    <recommendedName>
        <fullName evidence="3 9">Phosphate transport system permease protein PstA</fullName>
    </recommendedName>
</protein>
<feature type="transmembrane region" description="Helical" evidence="9">
    <location>
        <begin position="233"/>
        <end position="250"/>
    </location>
</feature>
<name>A0A7U2RA46_FLAPS</name>
<accession>A0A7U2RA46</accession>
<feature type="transmembrane region" description="Helical" evidence="9">
    <location>
        <begin position="125"/>
        <end position="145"/>
    </location>
</feature>
<dbReference type="GO" id="GO:0005315">
    <property type="term" value="F:phosphate transmembrane transporter activity"/>
    <property type="evidence" value="ECO:0007669"/>
    <property type="project" value="InterPro"/>
</dbReference>
<keyword evidence="5 9" id="KW-1003">Cell membrane</keyword>
<keyword evidence="4" id="KW-0813">Transport</keyword>
<comment type="subcellular location">
    <subcellularLocation>
        <location evidence="1 9">Cell membrane</location>
        <topology evidence="1 9">Multi-pass membrane protein</topology>
    </subcellularLocation>
</comment>
<evidence type="ECO:0000313" key="11">
    <source>
        <dbReference type="Proteomes" id="UP000596329"/>
    </source>
</evidence>
<dbReference type="CDD" id="cd06261">
    <property type="entry name" value="TM_PBP2"/>
    <property type="match status" value="1"/>
</dbReference>
<feature type="transmembrane region" description="Helical" evidence="9">
    <location>
        <begin position="75"/>
        <end position="104"/>
    </location>
</feature>
<comment type="similarity">
    <text evidence="2 9">Belongs to the binding-protein-dependent transport system permease family. CysTW subfamily.</text>
</comment>
<dbReference type="AlphaFoldDB" id="A0A7U2RA46"/>
<sequence length="315" mass="34156">MSTTTTEEKSLFFSRNTKSSDLKGRLIIGVTLAAVILIIAVLFLIIGIIVYNGSDMFSWEFISSFPTDGMTKGGILPAIIGTFILVIVMSLAAVPFGTITALYLTEYAAENSKFAAAVRFSVRTLAVVPSIIFGLFGLGFFIQFIGAGIDNTFNDGQLHWGQPNILWASLTMALLTLPVIIVSVEEALKTVPRELREASLALGATKWQTIRKVVLPESISGIMTGTILAVSRGAGEVAPILFTGAAYYLATLPKSVSDQFMNLGYHIYIMSTQSSDVEKTMPIQFATTLVLLMLTISLNIVAVIIRSRIRRKKVS</sequence>
<dbReference type="Gene3D" id="1.10.3720.10">
    <property type="entry name" value="MetI-like"/>
    <property type="match status" value="1"/>
</dbReference>
<evidence type="ECO:0000256" key="2">
    <source>
        <dbReference type="ARBA" id="ARBA00007069"/>
    </source>
</evidence>
<reference evidence="10 11" key="1">
    <citation type="submission" date="2020-07" db="EMBL/GenBank/DDBJ databases">
        <title>Genomic characterization of Flavobacterium psychrophilum strains.</title>
        <authorList>
            <person name="Castillo D."/>
            <person name="Jorgensen J."/>
            <person name="Middelboe M."/>
        </authorList>
    </citation>
    <scope>NUCLEOTIDE SEQUENCE [LARGE SCALE GENOMIC DNA]</scope>
    <source>
        <strain evidence="10 11">FPS-R7</strain>
    </source>
</reference>
<dbReference type="Pfam" id="PF00528">
    <property type="entry name" value="BPD_transp_1"/>
    <property type="match status" value="1"/>
</dbReference>
<feature type="transmembrane region" description="Helical" evidence="9">
    <location>
        <begin position="26"/>
        <end position="51"/>
    </location>
</feature>
<dbReference type="EMBL" id="CP059075">
    <property type="protein sequence ID" value="QRE04610.1"/>
    <property type="molecule type" value="Genomic_DNA"/>
</dbReference>
<evidence type="ECO:0000256" key="4">
    <source>
        <dbReference type="ARBA" id="ARBA00022448"/>
    </source>
</evidence>
<dbReference type="PANTHER" id="PTHR43470:SF3">
    <property type="entry name" value="PHOSPHATE TRANSPORT SYSTEM PERMEASE PROTEIN PSTA-RELATED"/>
    <property type="match status" value="1"/>
</dbReference>
<evidence type="ECO:0000256" key="5">
    <source>
        <dbReference type="ARBA" id="ARBA00022475"/>
    </source>
</evidence>
<dbReference type="GO" id="GO:0035435">
    <property type="term" value="P:phosphate ion transmembrane transport"/>
    <property type="evidence" value="ECO:0007669"/>
    <property type="project" value="InterPro"/>
</dbReference>
<dbReference type="RefSeq" id="WP_094152357.1">
    <property type="nucleotide sequence ID" value="NZ_CP059075.1"/>
</dbReference>
<evidence type="ECO:0000256" key="8">
    <source>
        <dbReference type="ARBA" id="ARBA00023136"/>
    </source>
</evidence>
<dbReference type="InterPro" id="IPR000515">
    <property type="entry name" value="MetI-like"/>
</dbReference>
<dbReference type="InterPro" id="IPR005672">
    <property type="entry name" value="Phosphate_PstA"/>
</dbReference>